<dbReference type="PANTHER" id="PTHR42755">
    <property type="entry name" value="3-DEOXY-MANNO-OCTULOSONATE CYTIDYLYLTRANSFERASE"/>
    <property type="match status" value="1"/>
</dbReference>
<dbReference type="Pfam" id="PF04413">
    <property type="entry name" value="Glycos_transf_N"/>
    <property type="match status" value="1"/>
</dbReference>
<keyword evidence="2" id="KW-1003">Cell membrane</keyword>
<dbReference type="GO" id="GO:0043842">
    <property type="term" value="F:Kdo transferase activity"/>
    <property type="evidence" value="ECO:0007669"/>
    <property type="project" value="UniProtKB-EC"/>
</dbReference>
<keyword evidence="2" id="KW-0472">Membrane</keyword>
<dbReference type="Gene3D" id="3.40.50.11720">
    <property type="entry name" value="3-Deoxy-D-manno-octulosonic-acid transferase, N-terminal domain"/>
    <property type="match status" value="1"/>
</dbReference>
<dbReference type="PANTHER" id="PTHR42755:SF1">
    <property type="entry name" value="3-DEOXY-D-MANNO-OCTULOSONIC ACID TRANSFERASE, MITOCHONDRIAL-RELATED"/>
    <property type="match status" value="1"/>
</dbReference>
<evidence type="ECO:0000256" key="2">
    <source>
        <dbReference type="RuleBase" id="RU365103"/>
    </source>
</evidence>
<dbReference type="EC" id="2.4.99.12" evidence="2"/>
<evidence type="ECO:0000256" key="1">
    <source>
        <dbReference type="ARBA" id="ARBA00022679"/>
    </source>
</evidence>
<comment type="catalytic activity">
    <reaction evidence="2">
        <text>lipid IVA (E. coli) + CMP-3-deoxy-beta-D-manno-octulosonate = alpha-Kdo-(2-&gt;6)-lipid IVA (E. coli) + CMP + H(+)</text>
        <dbReference type="Rhea" id="RHEA:28066"/>
        <dbReference type="ChEBI" id="CHEBI:15378"/>
        <dbReference type="ChEBI" id="CHEBI:58603"/>
        <dbReference type="ChEBI" id="CHEBI:60364"/>
        <dbReference type="ChEBI" id="CHEBI:60377"/>
        <dbReference type="ChEBI" id="CHEBI:85987"/>
        <dbReference type="EC" id="2.4.99.12"/>
    </reaction>
</comment>
<dbReference type="Gene3D" id="3.40.50.2000">
    <property type="entry name" value="Glycogen Phosphorylase B"/>
    <property type="match status" value="1"/>
</dbReference>
<organism evidence="4 5">
    <name type="scientific">Candidatus Cetobacterium colombiensis</name>
    <dbReference type="NCBI Taxonomy" id="3073100"/>
    <lineage>
        <taxon>Bacteria</taxon>
        <taxon>Fusobacteriati</taxon>
        <taxon>Fusobacteriota</taxon>
        <taxon>Fusobacteriia</taxon>
        <taxon>Fusobacteriales</taxon>
        <taxon>Fusobacteriaceae</taxon>
        <taxon>Cetobacterium</taxon>
    </lineage>
</organism>
<protein>
    <recommendedName>
        <fullName evidence="2">3-deoxy-D-manno-octulosonic acid transferase</fullName>
        <shortName evidence="2">Kdo transferase</shortName>
        <ecNumber evidence="2">2.4.99.12</ecNumber>
    </recommendedName>
    <alternativeName>
        <fullName evidence="2">Lipid IV(A) 3-deoxy-D-manno-octulosonic acid transferase</fullName>
    </alternativeName>
</protein>
<sequence>MFYNLLRGFLYPFLFIFLLFNPKKLKFVLSRLFQDISILDKTKEYIWIHCSSVGEINLTDSLINNFKKNCKYNILITVFTDTGYETAKNKYSNEKNIFILKFPLDDMFILKKIFSQIKVSKVLLIETEIWPNLINLGNKYSKVFIVNGRISNKSFPRYKKISWILKPLFSKIDKFFMQSEDDKNRIITLGACKNKVFVTGNLKFDISFETFSSEDMSNLKNIMNIDSRKIFVAGSTRQGEDSILIDIYKNLKNTLLVIVPRHLERVNEIETLLNSSNLKYKKLTDLEKNSTSERFQVLIVDKMGILRKFYSIADVVFVGGTLVNIGGHSLLEPLFYGKSPIFGPYLQNVKDISKDILNLNIGYKVANKEEFLNTINLLETNPVSEDKIKAFFKSNQNATEKTIKFMEE</sequence>
<comment type="caution">
    <text evidence="4">The sequence shown here is derived from an EMBL/GenBank/DDBJ whole genome shotgun (WGS) entry which is preliminary data.</text>
</comment>
<feature type="domain" description="3-deoxy-D-manno-octulosonic-acid transferase N-terminal" evidence="3">
    <location>
        <begin position="40"/>
        <end position="206"/>
    </location>
</feature>
<evidence type="ECO:0000313" key="4">
    <source>
        <dbReference type="EMBL" id="MDX8336233.1"/>
    </source>
</evidence>
<comment type="similarity">
    <text evidence="2">Belongs to the glycosyltransferase group 1 family.</text>
</comment>
<dbReference type="InterPro" id="IPR038107">
    <property type="entry name" value="Glycos_transf_N_sf"/>
</dbReference>
<gene>
    <name evidence="4" type="ORF">RFV38_06965</name>
</gene>
<dbReference type="InterPro" id="IPR007507">
    <property type="entry name" value="Glycos_transf_N"/>
</dbReference>
<reference evidence="5" key="1">
    <citation type="submission" date="2023-07" db="EMBL/GenBank/DDBJ databases">
        <authorList>
            <person name="Colorado M.A."/>
            <person name="Villamil L.M."/>
            <person name="Melo J.F."/>
            <person name="Rodriguez J.A."/>
            <person name="Ruiz R.Y."/>
        </authorList>
    </citation>
    <scope>NUCLEOTIDE SEQUENCE [LARGE SCALE GENOMIC DNA]</scope>
    <source>
        <strain evidence="5">C33</strain>
    </source>
</reference>
<dbReference type="SUPFAM" id="SSF53756">
    <property type="entry name" value="UDP-Glycosyltransferase/glycogen phosphorylase"/>
    <property type="match status" value="1"/>
</dbReference>
<keyword evidence="4" id="KW-0328">Glycosyltransferase</keyword>
<keyword evidence="2" id="KW-0448">Lipopolysaccharide biosynthesis</keyword>
<evidence type="ECO:0000259" key="3">
    <source>
        <dbReference type="Pfam" id="PF04413"/>
    </source>
</evidence>
<comment type="pathway">
    <text evidence="2">Bacterial outer membrane biogenesis; LPS core biosynthesis.</text>
</comment>
<comment type="function">
    <text evidence="2">Involved in lipopolysaccharide (LPS) biosynthesis. Catalyzes the transfer of 3-deoxy-D-manno-octulosonate (Kdo) residue(s) from CMP-Kdo to lipid IV(A), the tetraacyldisaccharide-1,4'-bisphosphate precursor of lipid A.</text>
</comment>
<dbReference type="Proteomes" id="UP001279681">
    <property type="component" value="Unassembled WGS sequence"/>
</dbReference>
<keyword evidence="1 2" id="KW-0808">Transferase</keyword>
<accession>A0ABU4WCJ2</accession>
<keyword evidence="5" id="KW-1185">Reference proteome</keyword>
<dbReference type="EMBL" id="JAVIKH010000008">
    <property type="protein sequence ID" value="MDX8336233.1"/>
    <property type="molecule type" value="Genomic_DNA"/>
</dbReference>
<dbReference type="InterPro" id="IPR039901">
    <property type="entry name" value="Kdotransferase"/>
</dbReference>
<proteinExistence type="inferred from homology"/>
<evidence type="ECO:0000313" key="5">
    <source>
        <dbReference type="Proteomes" id="UP001279681"/>
    </source>
</evidence>
<comment type="subcellular location">
    <subcellularLocation>
        <location evidence="2">Cell membrane</location>
    </subcellularLocation>
</comment>
<name>A0ABU4WCJ2_9FUSO</name>